<dbReference type="CDD" id="cd13399">
    <property type="entry name" value="Slt35-like"/>
    <property type="match status" value="1"/>
</dbReference>
<reference evidence="2 3" key="1">
    <citation type="journal article" date="2019" name="Int. J. Syst. Evol. Microbiol.">
        <title>The Global Catalogue of Microorganisms (GCM) 10K type strain sequencing project: providing services to taxonomists for standard genome sequencing and annotation.</title>
        <authorList>
            <consortium name="The Broad Institute Genomics Platform"/>
            <consortium name="The Broad Institute Genome Sequencing Center for Infectious Disease"/>
            <person name="Wu L."/>
            <person name="Ma J."/>
        </authorList>
    </citation>
    <scope>NUCLEOTIDE SEQUENCE [LARGE SCALE GENOMIC DNA]</scope>
    <source>
        <strain evidence="2 3">JCM 15921</strain>
    </source>
</reference>
<dbReference type="InterPro" id="IPR031304">
    <property type="entry name" value="SLT_2"/>
</dbReference>
<evidence type="ECO:0000313" key="3">
    <source>
        <dbReference type="Proteomes" id="UP001500102"/>
    </source>
</evidence>
<dbReference type="Proteomes" id="UP001500102">
    <property type="component" value="Unassembled WGS sequence"/>
</dbReference>
<feature type="domain" description="Transglycosylase SLT" evidence="1">
    <location>
        <begin position="161"/>
        <end position="209"/>
    </location>
</feature>
<organism evidence="2 3">
    <name type="scientific">Arthrobacter humicola</name>
    <dbReference type="NCBI Taxonomy" id="409291"/>
    <lineage>
        <taxon>Bacteria</taxon>
        <taxon>Bacillati</taxon>
        <taxon>Actinomycetota</taxon>
        <taxon>Actinomycetes</taxon>
        <taxon>Micrococcales</taxon>
        <taxon>Micrococcaceae</taxon>
        <taxon>Arthrobacter</taxon>
    </lineage>
</organism>
<evidence type="ECO:0000313" key="2">
    <source>
        <dbReference type="EMBL" id="GAA2145441.1"/>
    </source>
</evidence>
<dbReference type="Gene3D" id="1.10.530.10">
    <property type="match status" value="1"/>
</dbReference>
<accession>A0ABN2ZPC5</accession>
<gene>
    <name evidence="2" type="ORF">GCM10009825_38120</name>
</gene>
<protein>
    <submittedName>
        <fullName evidence="2">Lytic transglycosylase domain-containing protein</fullName>
    </submittedName>
</protein>
<dbReference type="SUPFAM" id="SSF53955">
    <property type="entry name" value="Lysozyme-like"/>
    <property type="match status" value="1"/>
</dbReference>
<proteinExistence type="predicted"/>
<sequence>MLRLKRLMVFSLFAVCVITAFSFWATRQPGADVRGALSPPPRAGAKLEVFSTGITTAVNVTRSPDAQWLIRAAAQTGIPARALRAYVAAAATANDSAPMCGIGWNTVAAVGFVESAHGTYGGGSLNTAGQASGPIVGPSLNGAGFAAIADTDAGALDGDARWDHAVGPMQFIPSTWHLVGRDGNGDGKVDPFNIDDAALSAATYLCAHGRDLTTAQGWTDAIYSYNQSDSYIRQVRAQATAYAAKTGSAE</sequence>
<dbReference type="InterPro" id="IPR043426">
    <property type="entry name" value="MltB-like"/>
</dbReference>
<dbReference type="PANTHER" id="PTHR30163">
    <property type="entry name" value="MEMBRANE-BOUND LYTIC MUREIN TRANSGLYCOSYLASE B"/>
    <property type="match status" value="1"/>
</dbReference>
<comment type="caution">
    <text evidence="2">The sequence shown here is derived from an EMBL/GenBank/DDBJ whole genome shotgun (WGS) entry which is preliminary data.</text>
</comment>
<dbReference type="InterPro" id="IPR023346">
    <property type="entry name" value="Lysozyme-like_dom_sf"/>
</dbReference>
<name>A0ABN2ZPC5_9MICC</name>
<dbReference type="Pfam" id="PF13406">
    <property type="entry name" value="SLT_2"/>
    <property type="match status" value="1"/>
</dbReference>
<dbReference type="PANTHER" id="PTHR30163:SF8">
    <property type="entry name" value="LYTIC MUREIN TRANSGLYCOSYLASE"/>
    <property type="match status" value="1"/>
</dbReference>
<dbReference type="EMBL" id="BAAAQB010000041">
    <property type="protein sequence ID" value="GAA2145441.1"/>
    <property type="molecule type" value="Genomic_DNA"/>
</dbReference>
<keyword evidence="3" id="KW-1185">Reference proteome</keyword>
<evidence type="ECO:0000259" key="1">
    <source>
        <dbReference type="Pfam" id="PF13406"/>
    </source>
</evidence>